<keyword evidence="3" id="KW-1185">Reference proteome</keyword>
<dbReference type="InterPro" id="IPR029063">
    <property type="entry name" value="SAM-dependent_MTases_sf"/>
</dbReference>
<dbReference type="HOGENOM" id="CLU_069129_4_0_11"/>
<keyword evidence="2" id="KW-0489">Methyltransferase</keyword>
<dbReference type="SUPFAM" id="SSF53335">
    <property type="entry name" value="S-adenosyl-L-methionine-dependent methyltransferases"/>
    <property type="match status" value="1"/>
</dbReference>
<name>L1ME07_9CORY</name>
<dbReference type="Pfam" id="PF13649">
    <property type="entry name" value="Methyltransf_25"/>
    <property type="match status" value="1"/>
</dbReference>
<dbReference type="OrthoDB" id="7062303at2"/>
<evidence type="ECO:0000313" key="2">
    <source>
        <dbReference type="EMBL" id="EKX89462.1"/>
    </source>
</evidence>
<dbReference type="CDD" id="cd02440">
    <property type="entry name" value="AdoMet_MTases"/>
    <property type="match status" value="1"/>
</dbReference>
<dbReference type="RefSeq" id="WP_006064158.1">
    <property type="nucleotide sequence ID" value="NZ_KB290831.1"/>
</dbReference>
<gene>
    <name evidence="2" type="ORF">HMPREF9997_01933</name>
</gene>
<protein>
    <submittedName>
        <fullName evidence="2">Methyltransferase domain protein</fullName>
    </submittedName>
</protein>
<feature type="domain" description="Methyltransferase" evidence="1">
    <location>
        <begin position="39"/>
        <end position="133"/>
    </location>
</feature>
<dbReference type="eggNOG" id="COG0500">
    <property type="taxonomic scope" value="Bacteria"/>
</dbReference>
<dbReference type="STRING" id="1035195.HMPREF9997_01933"/>
<dbReference type="Gene3D" id="3.40.50.150">
    <property type="entry name" value="Vaccinia Virus protein VP39"/>
    <property type="match status" value="1"/>
</dbReference>
<dbReference type="Proteomes" id="UP000010445">
    <property type="component" value="Unassembled WGS sequence"/>
</dbReference>
<keyword evidence="2" id="KW-0808">Transferase</keyword>
<dbReference type="AlphaFoldDB" id="L1ME07"/>
<comment type="caution">
    <text evidence="2">The sequence shown here is derived from an EMBL/GenBank/DDBJ whole genome shotgun (WGS) entry which is preliminary data.</text>
</comment>
<proteinExistence type="predicted"/>
<dbReference type="GO" id="GO:0008168">
    <property type="term" value="F:methyltransferase activity"/>
    <property type="evidence" value="ECO:0007669"/>
    <property type="project" value="UniProtKB-KW"/>
</dbReference>
<dbReference type="Gene3D" id="2.20.25.110">
    <property type="entry name" value="S-adenosyl-L-methionine-dependent methyltransferases"/>
    <property type="match status" value="1"/>
</dbReference>
<accession>L1ME07</accession>
<organism evidence="2 3">
    <name type="scientific">Corynebacterium durum F0235</name>
    <dbReference type="NCBI Taxonomy" id="1035195"/>
    <lineage>
        <taxon>Bacteria</taxon>
        <taxon>Bacillati</taxon>
        <taxon>Actinomycetota</taxon>
        <taxon>Actinomycetes</taxon>
        <taxon>Mycobacteriales</taxon>
        <taxon>Corynebacteriaceae</taxon>
        <taxon>Corynebacterium</taxon>
    </lineage>
</organism>
<dbReference type="InterPro" id="IPR041698">
    <property type="entry name" value="Methyltransf_25"/>
</dbReference>
<reference evidence="2 3" key="1">
    <citation type="submission" date="2012-05" db="EMBL/GenBank/DDBJ databases">
        <authorList>
            <person name="Weinstock G."/>
            <person name="Sodergren E."/>
            <person name="Lobos E.A."/>
            <person name="Fulton L."/>
            <person name="Fulton R."/>
            <person name="Courtney L."/>
            <person name="Fronick C."/>
            <person name="O'Laughlin M."/>
            <person name="Godfrey J."/>
            <person name="Wilson R.M."/>
            <person name="Miner T."/>
            <person name="Farmer C."/>
            <person name="Delehaunty K."/>
            <person name="Cordes M."/>
            <person name="Minx P."/>
            <person name="Tomlinson C."/>
            <person name="Chen J."/>
            <person name="Wollam A."/>
            <person name="Pepin K.H."/>
            <person name="Bhonagiri V."/>
            <person name="Zhang X."/>
            <person name="Suruliraj S."/>
            <person name="Warren W."/>
            <person name="Mitreva M."/>
            <person name="Mardis E.R."/>
            <person name="Wilson R.K."/>
        </authorList>
    </citation>
    <scope>NUCLEOTIDE SEQUENCE [LARGE SCALE GENOMIC DNA]</scope>
    <source>
        <strain evidence="2 3">F0235</strain>
    </source>
</reference>
<dbReference type="GO" id="GO:0032259">
    <property type="term" value="P:methylation"/>
    <property type="evidence" value="ECO:0007669"/>
    <property type="project" value="UniProtKB-KW"/>
</dbReference>
<sequence length="244" mass="27584">MDNFYDTDLAQVYDLMYPDLGQTELMGRYFNKVSSGNQIMELGIGTGRLAIPLSAAGFNVSGVDVSEPMLTKLKEKDHSSQIETNILDFSVDQLDNENNDICLLACNTFFSLQETEQQYETFLNARRTLSKEGVFVIEAFSPTWLLSKGQSFAEMRRLSAEKTLIEQYSIDQTTQLVQVDSVILSSRNGEAIVYTHKLRYVYPFEMDAIARSAGFELLERTSGFDGELYNAALPMTVSTYWRNS</sequence>
<dbReference type="EMBL" id="AMEM01000024">
    <property type="protein sequence ID" value="EKX89462.1"/>
    <property type="molecule type" value="Genomic_DNA"/>
</dbReference>
<evidence type="ECO:0000259" key="1">
    <source>
        <dbReference type="Pfam" id="PF13649"/>
    </source>
</evidence>
<evidence type="ECO:0000313" key="3">
    <source>
        <dbReference type="Proteomes" id="UP000010445"/>
    </source>
</evidence>